<feature type="domain" description="PUM-HD" evidence="8">
    <location>
        <begin position="390"/>
        <end position="768"/>
    </location>
</feature>
<feature type="compositionally biased region" description="Basic and acidic residues" evidence="7">
    <location>
        <begin position="229"/>
        <end position="243"/>
    </location>
</feature>
<protein>
    <recommendedName>
        <fullName evidence="8">PUM-HD domain-containing protein</fullName>
    </recommendedName>
</protein>
<feature type="repeat" description="Pumilio" evidence="6">
    <location>
        <begin position="455"/>
        <end position="490"/>
    </location>
</feature>
<dbReference type="Gene3D" id="1.25.10.10">
    <property type="entry name" value="Leucine-rich Repeat Variant"/>
    <property type="match status" value="1"/>
</dbReference>
<sequence>MPPFLNFLGRKPGTNPNGGEAGLHPDTRFSEDSHRSTPLSIRKSQETEPPEYKLSVVDCNGAYLPPSPPEKESFWRKSGMSRSSSNHRSLVDENEPFSISRESFDSYRRSFDISARSPITYSDAMPSRTSLDSRFSRITSSSGQRLGDRPTPESMEEDNFEDVGLNDDDSKPKKKGIFSRFGDFSNDAGGTRQSSHLGFHLPGRKKTPQVPPSSEMSPMKSTVASEVSEVLKRRVDTGDDRNGKRTKTKTVVSAKSKSAPVKAQKDSKIAKGKDVKYEKKDKKASKKQPVEEEEDESSEEDDDFDVDNISDSEIEDGDDAEDVEMDDIDAEDDDEEDEEVEVEDKKKLKSKSQETEETKNKTSSRESHIKQKALQQERKAAKPNADQIARSKKLWERLRRKSHVPLEERKKLIAELFDIITGRVKDFVFKHDSVRVIQTALKYANLEQRKQIARELKGSYVELAQSKYAKFLIGKLIVHCDSEIRDLIIAEFYGKVKRLIRHPEGSWILDDIYRTVATQEQQANLLREWYGAEFAIFRDNSNKTPTAELSKIIEDEPAKRSPIMRFLLELINQLLQKKTTGFTMLHDAMLQYFLNVKPGSPEATEFVELIKGDEEGDLVKNLAFTKSGARLMSLALAYSNAKDRKQLTRFYKDTIKMMAGDLHGHLVILAAYEVIDDTKLTSKLIFPELLNQNISDEEARNEELLYQATDLTARIPILYPFASNNKLKWLLPEGDNAVLDEIREIRKETSKKEPSIRRQELVKAASPTILDFITARADTLLETSFGCQFLAEVFFDADPSDGKKDAALAAVAEAAKSRSDTKDSPFVGRMLKSLVQGGRFNSAEKKVEKVSPPLNFHGLLYEQIGEEVMAWATGSNVYVIVALTESDDFEKKGELLKALKKGKKALEQASKAEKGPAGSGAKLLLEKIA</sequence>
<keyword evidence="1" id="KW-0690">Ribosome biogenesis</keyword>
<dbReference type="RefSeq" id="XP_040707241.1">
    <property type="nucleotide sequence ID" value="XM_040848625.1"/>
</dbReference>
<dbReference type="GO" id="GO:0006364">
    <property type="term" value="P:rRNA processing"/>
    <property type="evidence" value="ECO:0007669"/>
    <property type="project" value="UniProtKB-KW"/>
</dbReference>
<feature type="region of interest" description="Disordered" evidence="7">
    <location>
        <begin position="115"/>
        <end position="387"/>
    </location>
</feature>
<evidence type="ECO:0000256" key="6">
    <source>
        <dbReference type="PROSITE-ProRule" id="PRU00317"/>
    </source>
</evidence>
<evidence type="ECO:0000256" key="4">
    <source>
        <dbReference type="ARBA" id="ARBA00022884"/>
    </source>
</evidence>
<feature type="compositionally biased region" description="Polar residues" evidence="7">
    <location>
        <begin position="127"/>
        <end position="144"/>
    </location>
</feature>
<dbReference type="InterPro" id="IPR033133">
    <property type="entry name" value="PUM-HD"/>
</dbReference>
<feature type="compositionally biased region" description="Basic and acidic residues" evidence="7">
    <location>
        <begin position="23"/>
        <end position="35"/>
    </location>
</feature>
<feature type="compositionally biased region" description="Basic and acidic residues" evidence="7">
    <location>
        <begin position="343"/>
        <end position="380"/>
    </location>
</feature>
<dbReference type="PANTHER" id="PTHR13389">
    <property type="entry name" value="PUMILIO HOMOLOG 3"/>
    <property type="match status" value="1"/>
</dbReference>
<feature type="compositionally biased region" description="Polar residues" evidence="7">
    <location>
        <begin position="212"/>
        <end position="225"/>
    </location>
</feature>
<dbReference type="GO" id="GO:0003729">
    <property type="term" value="F:mRNA binding"/>
    <property type="evidence" value="ECO:0007669"/>
    <property type="project" value="TreeGrafter"/>
</dbReference>
<feature type="compositionally biased region" description="Basic and acidic residues" evidence="7">
    <location>
        <begin position="263"/>
        <end position="281"/>
    </location>
</feature>
<dbReference type="Pfam" id="PF08144">
    <property type="entry name" value="CPL"/>
    <property type="match status" value="1"/>
</dbReference>
<proteinExistence type="predicted"/>
<dbReference type="InterPro" id="IPR012959">
    <property type="entry name" value="CPL_dom"/>
</dbReference>
<dbReference type="SUPFAM" id="SSF48371">
    <property type="entry name" value="ARM repeat"/>
    <property type="match status" value="1"/>
</dbReference>
<dbReference type="GeneID" id="63764698"/>
<feature type="compositionally biased region" description="Acidic residues" evidence="7">
    <location>
        <begin position="291"/>
        <end position="342"/>
    </location>
</feature>
<dbReference type="PANTHER" id="PTHR13389:SF0">
    <property type="entry name" value="PUMILIO HOMOLOG 3"/>
    <property type="match status" value="1"/>
</dbReference>
<dbReference type="AlphaFoldDB" id="A0A1L9TVJ6"/>
<dbReference type="InterPro" id="IPR016024">
    <property type="entry name" value="ARM-type_fold"/>
</dbReference>
<dbReference type="OrthoDB" id="497380at2759"/>
<evidence type="ECO:0000256" key="2">
    <source>
        <dbReference type="ARBA" id="ARBA00022552"/>
    </source>
</evidence>
<dbReference type="EMBL" id="KV878582">
    <property type="protein sequence ID" value="OJJ63435.1"/>
    <property type="molecule type" value="Genomic_DNA"/>
</dbReference>
<dbReference type="InterPro" id="IPR001313">
    <property type="entry name" value="Pumilio_RNA-bd_rpt"/>
</dbReference>
<keyword evidence="4" id="KW-0694">RNA-binding</keyword>
<dbReference type="VEuPathDB" id="FungiDB:ASPSYDRAFT_53128"/>
<dbReference type="InterPro" id="IPR011989">
    <property type="entry name" value="ARM-like"/>
</dbReference>
<evidence type="ECO:0000256" key="1">
    <source>
        <dbReference type="ARBA" id="ARBA00022517"/>
    </source>
</evidence>
<evidence type="ECO:0000256" key="3">
    <source>
        <dbReference type="ARBA" id="ARBA00022737"/>
    </source>
</evidence>
<dbReference type="GO" id="GO:0006417">
    <property type="term" value="P:regulation of translation"/>
    <property type="evidence" value="ECO:0007669"/>
    <property type="project" value="TreeGrafter"/>
</dbReference>
<dbReference type="PROSITE" id="PS50302">
    <property type="entry name" value="PUM"/>
    <property type="match status" value="1"/>
</dbReference>
<dbReference type="PROSITE" id="PS50303">
    <property type="entry name" value="PUM_HD"/>
    <property type="match status" value="1"/>
</dbReference>
<dbReference type="STRING" id="1036612.A0A1L9TVJ6"/>
<feature type="region of interest" description="Disordered" evidence="7">
    <location>
        <begin position="1"/>
        <end position="99"/>
    </location>
</feature>
<keyword evidence="10" id="KW-1185">Reference proteome</keyword>
<organism evidence="9 10">
    <name type="scientific">Aspergillus sydowii CBS 593.65</name>
    <dbReference type="NCBI Taxonomy" id="1036612"/>
    <lineage>
        <taxon>Eukaryota</taxon>
        <taxon>Fungi</taxon>
        <taxon>Dikarya</taxon>
        <taxon>Ascomycota</taxon>
        <taxon>Pezizomycotina</taxon>
        <taxon>Eurotiomycetes</taxon>
        <taxon>Eurotiomycetidae</taxon>
        <taxon>Eurotiales</taxon>
        <taxon>Aspergillaceae</taxon>
        <taxon>Aspergillus</taxon>
        <taxon>Aspergillus subgen. Nidulantes</taxon>
    </lineage>
</organism>
<keyword evidence="3" id="KW-0677">Repeat</keyword>
<keyword evidence="2" id="KW-0698">rRNA processing</keyword>
<evidence type="ECO:0000313" key="9">
    <source>
        <dbReference type="EMBL" id="OJJ63435.1"/>
    </source>
</evidence>
<name>A0A1L9TVJ6_9EURO</name>
<evidence type="ECO:0000313" key="10">
    <source>
        <dbReference type="Proteomes" id="UP000184356"/>
    </source>
</evidence>
<comment type="function">
    <text evidence="5">RNA-binding nucleolar protein required for pre-rRNA processing. Involved in production of 18S rRNA and assembly of small ribosomal subunit.</text>
</comment>
<dbReference type="GO" id="GO:0005730">
    <property type="term" value="C:nucleolus"/>
    <property type="evidence" value="ECO:0007669"/>
    <property type="project" value="TreeGrafter"/>
</dbReference>
<evidence type="ECO:0000256" key="5">
    <source>
        <dbReference type="ARBA" id="ARBA00024893"/>
    </source>
</evidence>
<reference evidence="10" key="1">
    <citation type="journal article" date="2017" name="Genome Biol.">
        <title>Comparative genomics reveals high biological diversity and specific adaptations in the industrially and medically important fungal genus Aspergillus.</title>
        <authorList>
            <person name="de Vries R.P."/>
            <person name="Riley R."/>
            <person name="Wiebenga A."/>
            <person name="Aguilar-Osorio G."/>
            <person name="Amillis S."/>
            <person name="Uchima C.A."/>
            <person name="Anderluh G."/>
            <person name="Asadollahi M."/>
            <person name="Askin M."/>
            <person name="Barry K."/>
            <person name="Battaglia E."/>
            <person name="Bayram O."/>
            <person name="Benocci T."/>
            <person name="Braus-Stromeyer S.A."/>
            <person name="Caldana C."/>
            <person name="Canovas D."/>
            <person name="Cerqueira G.C."/>
            <person name="Chen F."/>
            <person name="Chen W."/>
            <person name="Choi C."/>
            <person name="Clum A."/>
            <person name="Dos Santos R.A."/>
            <person name="Damasio A.R."/>
            <person name="Diallinas G."/>
            <person name="Emri T."/>
            <person name="Fekete E."/>
            <person name="Flipphi M."/>
            <person name="Freyberg S."/>
            <person name="Gallo A."/>
            <person name="Gournas C."/>
            <person name="Habgood R."/>
            <person name="Hainaut M."/>
            <person name="Harispe M.L."/>
            <person name="Henrissat B."/>
            <person name="Hilden K.S."/>
            <person name="Hope R."/>
            <person name="Hossain A."/>
            <person name="Karabika E."/>
            <person name="Karaffa L."/>
            <person name="Karanyi Z."/>
            <person name="Krasevec N."/>
            <person name="Kuo A."/>
            <person name="Kusch H."/>
            <person name="LaButti K."/>
            <person name="Lagendijk E.L."/>
            <person name="Lapidus A."/>
            <person name="Levasseur A."/>
            <person name="Lindquist E."/>
            <person name="Lipzen A."/>
            <person name="Logrieco A.F."/>
            <person name="MacCabe A."/>
            <person name="Maekelae M.R."/>
            <person name="Malavazi I."/>
            <person name="Melin P."/>
            <person name="Meyer V."/>
            <person name="Mielnichuk N."/>
            <person name="Miskei M."/>
            <person name="Molnar A.P."/>
            <person name="Mule G."/>
            <person name="Ngan C.Y."/>
            <person name="Orejas M."/>
            <person name="Orosz E."/>
            <person name="Ouedraogo J.P."/>
            <person name="Overkamp K.M."/>
            <person name="Park H.-S."/>
            <person name="Perrone G."/>
            <person name="Piumi F."/>
            <person name="Punt P.J."/>
            <person name="Ram A.F."/>
            <person name="Ramon A."/>
            <person name="Rauscher S."/>
            <person name="Record E."/>
            <person name="Riano-Pachon D.M."/>
            <person name="Robert V."/>
            <person name="Roehrig J."/>
            <person name="Ruller R."/>
            <person name="Salamov A."/>
            <person name="Salih N.S."/>
            <person name="Samson R.A."/>
            <person name="Sandor E."/>
            <person name="Sanguinetti M."/>
            <person name="Schuetze T."/>
            <person name="Sepcic K."/>
            <person name="Shelest E."/>
            <person name="Sherlock G."/>
            <person name="Sophianopoulou V."/>
            <person name="Squina F.M."/>
            <person name="Sun H."/>
            <person name="Susca A."/>
            <person name="Todd R.B."/>
            <person name="Tsang A."/>
            <person name="Unkles S.E."/>
            <person name="van de Wiele N."/>
            <person name="van Rossen-Uffink D."/>
            <person name="Oliveira J.V."/>
            <person name="Vesth T.C."/>
            <person name="Visser J."/>
            <person name="Yu J.-H."/>
            <person name="Zhou M."/>
            <person name="Andersen M.R."/>
            <person name="Archer D.B."/>
            <person name="Baker S.E."/>
            <person name="Benoit I."/>
            <person name="Brakhage A.A."/>
            <person name="Braus G.H."/>
            <person name="Fischer R."/>
            <person name="Frisvad J.C."/>
            <person name="Goldman G.H."/>
            <person name="Houbraken J."/>
            <person name="Oakley B."/>
            <person name="Pocsi I."/>
            <person name="Scazzocchio C."/>
            <person name="Seiboth B."/>
            <person name="vanKuyk P.A."/>
            <person name="Wortman J."/>
            <person name="Dyer P.S."/>
            <person name="Grigoriev I.V."/>
        </authorList>
    </citation>
    <scope>NUCLEOTIDE SEQUENCE [LARGE SCALE GENOMIC DNA]</scope>
    <source>
        <strain evidence="10">CBS 593.65</strain>
    </source>
</reference>
<feature type="compositionally biased region" description="Low complexity" evidence="7">
    <location>
        <begin position="76"/>
        <end position="88"/>
    </location>
</feature>
<dbReference type="Proteomes" id="UP000184356">
    <property type="component" value="Unassembled WGS sequence"/>
</dbReference>
<evidence type="ECO:0000256" key="7">
    <source>
        <dbReference type="SAM" id="MobiDB-lite"/>
    </source>
</evidence>
<gene>
    <name evidence="9" type="ORF">ASPSYDRAFT_53128</name>
</gene>
<dbReference type="SMART" id="SM00025">
    <property type="entry name" value="Pumilio"/>
    <property type="match status" value="4"/>
</dbReference>
<feature type="compositionally biased region" description="Acidic residues" evidence="7">
    <location>
        <begin position="154"/>
        <end position="167"/>
    </location>
</feature>
<dbReference type="InterPro" id="IPR040059">
    <property type="entry name" value="PUM3"/>
</dbReference>
<feature type="compositionally biased region" description="Low complexity" evidence="7">
    <location>
        <begin position="249"/>
        <end position="262"/>
    </location>
</feature>
<accession>A0A1L9TVJ6</accession>
<evidence type="ECO:0000259" key="8">
    <source>
        <dbReference type="PROSITE" id="PS50303"/>
    </source>
</evidence>